<accession>A0ABV0XLD5</accession>
<evidence type="ECO:0000256" key="1">
    <source>
        <dbReference type="SAM" id="MobiDB-lite"/>
    </source>
</evidence>
<proteinExistence type="predicted"/>
<sequence length="119" mass="13093">MKTQKFWYKSSSNVFSLFSILAILAQPLLFPIQQSTGLKKLSGVKAPPLQSWRGTDMKNISSSSSSLSSFNSSLSLSPAKGKLNTKLDLRSDGPRNYFVTGIGWIYAALSLIDDQMIKN</sequence>
<comment type="caution">
    <text evidence="2">The sequence shown here is derived from an EMBL/GenBank/DDBJ whole genome shotgun (WGS) entry which is preliminary data.</text>
</comment>
<feature type="compositionally biased region" description="Low complexity" evidence="1">
    <location>
        <begin position="61"/>
        <end position="77"/>
    </location>
</feature>
<name>A0ABV0XLD5_9TELE</name>
<keyword evidence="3" id="KW-1185">Reference proteome</keyword>
<dbReference type="EMBL" id="JAHRIP010007603">
    <property type="protein sequence ID" value="MEQ2282291.1"/>
    <property type="molecule type" value="Genomic_DNA"/>
</dbReference>
<evidence type="ECO:0000313" key="2">
    <source>
        <dbReference type="EMBL" id="MEQ2282291.1"/>
    </source>
</evidence>
<dbReference type="Proteomes" id="UP001469553">
    <property type="component" value="Unassembled WGS sequence"/>
</dbReference>
<evidence type="ECO:0000313" key="3">
    <source>
        <dbReference type="Proteomes" id="UP001469553"/>
    </source>
</evidence>
<feature type="region of interest" description="Disordered" evidence="1">
    <location>
        <begin position="59"/>
        <end position="79"/>
    </location>
</feature>
<reference evidence="2 3" key="1">
    <citation type="submission" date="2021-06" db="EMBL/GenBank/DDBJ databases">
        <authorList>
            <person name="Palmer J.M."/>
        </authorList>
    </citation>
    <scope>NUCLEOTIDE SEQUENCE [LARGE SCALE GENOMIC DNA]</scope>
    <source>
        <strain evidence="2 3">AS_MEX2019</strain>
        <tissue evidence="2">Muscle</tissue>
    </source>
</reference>
<protein>
    <submittedName>
        <fullName evidence="2">Uncharacterized protein</fullName>
    </submittedName>
</protein>
<organism evidence="2 3">
    <name type="scientific">Ameca splendens</name>
    <dbReference type="NCBI Taxonomy" id="208324"/>
    <lineage>
        <taxon>Eukaryota</taxon>
        <taxon>Metazoa</taxon>
        <taxon>Chordata</taxon>
        <taxon>Craniata</taxon>
        <taxon>Vertebrata</taxon>
        <taxon>Euteleostomi</taxon>
        <taxon>Actinopterygii</taxon>
        <taxon>Neopterygii</taxon>
        <taxon>Teleostei</taxon>
        <taxon>Neoteleostei</taxon>
        <taxon>Acanthomorphata</taxon>
        <taxon>Ovalentaria</taxon>
        <taxon>Atherinomorphae</taxon>
        <taxon>Cyprinodontiformes</taxon>
        <taxon>Goodeidae</taxon>
        <taxon>Ameca</taxon>
    </lineage>
</organism>
<gene>
    <name evidence="2" type="ORF">AMECASPLE_038953</name>
</gene>